<dbReference type="PANTHER" id="PTHR47969">
    <property type="entry name" value="CHROMOSOME-ASSOCIATED KINESIN KIF4A-RELATED"/>
    <property type="match status" value="1"/>
</dbReference>
<sequence length="659" mass="74774">MLSVMTTEKLNALFKSLLVVKIICQQLTYQHIHLYRHLHICKYLLASSTMESKPALQNRVEVAVRVRPQFIEADSCCITCEKDSLEIVNHRDYTQNIKYKFTTVFDADSTQDDVYKTFVAPKLDKVFNGENMSVLAYGATGTGKTYTMIGTSDNPGIVPQALRDLFQTVETATNEMHTYKMKLSFLEIYNEKLIDLLLVRKSDLQIWEDTNKNIIVHGLTVKDIASYEEFESIFLPAMSQRTTVSSNLNSHSSRSHTILMVIIEKTQVCSPFRTSVSKIQFVDLAGSENNKLSGNKGLRMRESSCINKSLFVLHEVVDAIRSRQKRIPYRDSKLTRLLQDSFGGGSSALLLATIAPEERCYYNTYCTLNFATKSKKIVNNPALCQEDQACDPDLNVDNLQLDVAKEPVSSEISVGNASGNTSGNTSGSSVASPTSVDFDLARELLKDIQERTRMLKTTMEKENHSEKDKETTEGKCISNTGNIIDDISKTENSQSLRLCRRSSSLRVTFDMEKQSHSENQMSNKTRNAGILKNIVNSTPVRPIPTRKCHSEIRKRRYSEMDTVVSESSKDDEILIKHRHKTHKNHILCLLNSQNKADILLLHTVGTRRADLIYDWQQEHGPFEKVEDLNQILDLGEKYVSTFMHRNFLHFDEENMDPGC</sequence>
<evidence type="ECO:0000256" key="3">
    <source>
        <dbReference type="ARBA" id="ARBA00022741"/>
    </source>
</evidence>
<keyword evidence="4 7" id="KW-0067">ATP-binding</keyword>
<keyword evidence="12" id="KW-1185">Reference proteome</keyword>
<accession>A0AA36EYI7</accession>
<dbReference type="GO" id="GO:0005524">
    <property type="term" value="F:ATP binding"/>
    <property type="evidence" value="ECO:0007669"/>
    <property type="project" value="UniProtKB-UniRule"/>
</dbReference>
<dbReference type="PANTHER" id="PTHR47969:SF15">
    <property type="entry name" value="CHROMOSOME-ASSOCIATED KINESIN KIF4A-RELATED"/>
    <property type="match status" value="1"/>
</dbReference>
<feature type="region of interest" description="Disordered" evidence="9">
    <location>
        <begin position="410"/>
        <end position="434"/>
    </location>
</feature>
<feature type="domain" description="Kinesin motor" evidence="10">
    <location>
        <begin position="59"/>
        <end position="377"/>
    </location>
</feature>
<dbReference type="PROSITE" id="PS00411">
    <property type="entry name" value="KINESIN_MOTOR_1"/>
    <property type="match status" value="1"/>
</dbReference>
<dbReference type="Pfam" id="PF00225">
    <property type="entry name" value="Kinesin"/>
    <property type="match status" value="1"/>
</dbReference>
<dbReference type="InterPro" id="IPR027417">
    <property type="entry name" value="P-loop_NTPase"/>
</dbReference>
<dbReference type="GO" id="GO:0008017">
    <property type="term" value="F:microtubule binding"/>
    <property type="evidence" value="ECO:0007669"/>
    <property type="project" value="InterPro"/>
</dbReference>
<evidence type="ECO:0000256" key="9">
    <source>
        <dbReference type="SAM" id="MobiDB-lite"/>
    </source>
</evidence>
<dbReference type="InterPro" id="IPR036961">
    <property type="entry name" value="Kinesin_motor_dom_sf"/>
</dbReference>
<keyword evidence="3 7" id="KW-0547">Nucleotide-binding</keyword>
<evidence type="ECO:0000256" key="1">
    <source>
        <dbReference type="ARBA" id="ARBA00004245"/>
    </source>
</evidence>
<keyword evidence="2" id="KW-0963">Cytoplasm</keyword>
<evidence type="ECO:0000256" key="6">
    <source>
        <dbReference type="ARBA" id="ARBA00023212"/>
    </source>
</evidence>
<dbReference type="GO" id="GO:0005874">
    <property type="term" value="C:microtubule"/>
    <property type="evidence" value="ECO:0007669"/>
    <property type="project" value="UniProtKB-KW"/>
</dbReference>
<comment type="similarity">
    <text evidence="7 8">Belongs to the TRAFAC class myosin-kinesin ATPase superfamily. Kinesin family.</text>
</comment>
<name>A0AA36EYI7_OCTVU</name>
<keyword evidence="6" id="KW-0206">Cytoskeleton</keyword>
<reference evidence="11" key="1">
    <citation type="submission" date="2023-08" db="EMBL/GenBank/DDBJ databases">
        <authorList>
            <person name="Alioto T."/>
            <person name="Alioto T."/>
            <person name="Gomez Garrido J."/>
        </authorList>
    </citation>
    <scope>NUCLEOTIDE SEQUENCE</scope>
</reference>
<dbReference type="Proteomes" id="UP001162480">
    <property type="component" value="Chromosome 1"/>
</dbReference>
<dbReference type="Gene3D" id="3.40.850.10">
    <property type="entry name" value="Kinesin motor domain"/>
    <property type="match status" value="1"/>
</dbReference>
<organism evidence="11 12">
    <name type="scientific">Octopus vulgaris</name>
    <name type="common">Common octopus</name>
    <dbReference type="NCBI Taxonomy" id="6645"/>
    <lineage>
        <taxon>Eukaryota</taxon>
        <taxon>Metazoa</taxon>
        <taxon>Spiralia</taxon>
        <taxon>Lophotrochozoa</taxon>
        <taxon>Mollusca</taxon>
        <taxon>Cephalopoda</taxon>
        <taxon>Coleoidea</taxon>
        <taxon>Octopodiformes</taxon>
        <taxon>Octopoda</taxon>
        <taxon>Incirrata</taxon>
        <taxon>Octopodidae</taxon>
        <taxon>Octopus</taxon>
    </lineage>
</organism>
<evidence type="ECO:0000313" key="12">
    <source>
        <dbReference type="Proteomes" id="UP001162480"/>
    </source>
</evidence>
<dbReference type="GO" id="GO:0051231">
    <property type="term" value="P:spindle elongation"/>
    <property type="evidence" value="ECO:0007669"/>
    <property type="project" value="TreeGrafter"/>
</dbReference>
<dbReference type="InterPro" id="IPR010994">
    <property type="entry name" value="RuvA_2-like"/>
</dbReference>
<dbReference type="SMART" id="SM00129">
    <property type="entry name" value="KISc"/>
    <property type="match status" value="1"/>
</dbReference>
<dbReference type="Gene3D" id="1.10.150.280">
    <property type="entry name" value="AF1531-like domain"/>
    <property type="match status" value="1"/>
</dbReference>
<gene>
    <name evidence="11" type="ORF">OCTVUL_1B005466</name>
</gene>
<dbReference type="GO" id="GO:0003777">
    <property type="term" value="F:microtubule motor activity"/>
    <property type="evidence" value="ECO:0007669"/>
    <property type="project" value="InterPro"/>
</dbReference>
<dbReference type="InterPro" id="IPR001752">
    <property type="entry name" value="Kinesin_motor_dom"/>
</dbReference>
<dbReference type="GO" id="GO:0005875">
    <property type="term" value="C:microtubule associated complex"/>
    <property type="evidence" value="ECO:0007669"/>
    <property type="project" value="TreeGrafter"/>
</dbReference>
<dbReference type="PRINTS" id="PR00380">
    <property type="entry name" value="KINESINHEAVY"/>
</dbReference>
<dbReference type="AlphaFoldDB" id="A0AA36EYI7"/>
<dbReference type="GO" id="GO:0007052">
    <property type="term" value="P:mitotic spindle organization"/>
    <property type="evidence" value="ECO:0007669"/>
    <property type="project" value="TreeGrafter"/>
</dbReference>
<keyword evidence="8" id="KW-0493">Microtubule</keyword>
<dbReference type="SUPFAM" id="SSF47781">
    <property type="entry name" value="RuvA domain 2-like"/>
    <property type="match status" value="1"/>
</dbReference>
<keyword evidence="5" id="KW-0175">Coiled coil</keyword>
<evidence type="ECO:0000256" key="2">
    <source>
        <dbReference type="ARBA" id="ARBA00022490"/>
    </source>
</evidence>
<protein>
    <recommendedName>
        <fullName evidence="8">Kinesin-like protein</fullName>
    </recommendedName>
</protein>
<keyword evidence="7 8" id="KW-0505">Motor protein</keyword>
<evidence type="ECO:0000313" key="11">
    <source>
        <dbReference type="EMBL" id="CAI9716588.1"/>
    </source>
</evidence>
<evidence type="ECO:0000256" key="4">
    <source>
        <dbReference type="ARBA" id="ARBA00022840"/>
    </source>
</evidence>
<evidence type="ECO:0000259" key="10">
    <source>
        <dbReference type="PROSITE" id="PS50067"/>
    </source>
</evidence>
<evidence type="ECO:0000256" key="8">
    <source>
        <dbReference type="RuleBase" id="RU000394"/>
    </source>
</evidence>
<evidence type="ECO:0000256" key="7">
    <source>
        <dbReference type="PROSITE-ProRule" id="PRU00283"/>
    </source>
</evidence>
<proteinExistence type="inferred from homology"/>
<dbReference type="GO" id="GO:0007018">
    <property type="term" value="P:microtubule-based movement"/>
    <property type="evidence" value="ECO:0007669"/>
    <property type="project" value="InterPro"/>
</dbReference>
<dbReference type="CDD" id="cd00106">
    <property type="entry name" value="KISc"/>
    <property type="match status" value="1"/>
</dbReference>
<feature type="binding site" evidence="7">
    <location>
        <begin position="138"/>
        <end position="145"/>
    </location>
    <ligand>
        <name>ATP</name>
        <dbReference type="ChEBI" id="CHEBI:30616"/>
    </ligand>
</feature>
<dbReference type="EMBL" id="OX597814">
    <property type="protein sequence ID" value="CAI9716588.1"/>
    <property type="molecule type" value="Genomic_DNA"/>
</dbReference>
<dbReference type="PROSITE" id="PS50067">
    <property type="entry name" value="KINESIN_MOTOR_2"/>
    <property type="match status" value="1"/>
</dbReference>
<dbReference type="InterPro" id="IPR019821">
    <property type="entry name" value="Kinesin_motor_CS"/>
</dbReference>
<dbReference type="SUPFAM" id="SSF52540">
    <property type="entry name" value="P-loop containing nucleoside triphosphate hydrolases"/>
    <property type="match status" value="1"/>
</dbReference>
<dbReference type="InterPro" id="IPR027640">
    <property type="entry name" value="Kinesin-like_fam"/>
</dbReference>
<comment type="subcellular location">
    <subcellularLocation>
        <location evidence="1">Cytoplasm</location>
        <location evidence="1">Cytoskeleton</location>
    </subcellularLocation>
</comment>
<evidence type="ECO:0000256" key="5">
    <source>
        <dbReference type="ARBA" id="ARBA00023054"/>
    </source>
</evidence>
<feature type="compositionally biased region" description="Low complexity" evidence="9">
    <location>
        <begin position="413"/>
        <end position="432"/>
    </location>
</feature>